<dbReference type="EnsemblPlants" id="ONIVA08G07220.1">
    <property type="protein sequence ID" value="ONIVA08G07220.1"/>
    <property type="gene ID" value="ONIVA08G07220"/>
</dbReference>
<organism evidence="2">
    <name type="scientific">Oryza nivara</name>
    <name type="common">Indian wild rice</name>
    <name type="synonym">Oryza sativa f. spontanea</name>
    <dbReference type="NCBI Taxonomy" id="4536"/>
    <lineage>
        <taxon>Eukaryota</taxon>
        <taxon>Viridiplantae</taxon>
        <taxon>Streptophyta</taxon>
        <taxon>Embryophyta</taxon>
        <taxon>Tracheophyta</taxon>
        <taxon>Spermatophyta</taxon>
        <taxon>Magnoliopsida</taxon>
        <taxon>Liliopsida</taxon>
        <taxon>Poales</taxon>
        <taxon>Poaceae</taxon>
        <taxon>BOP clade</taxon>
        <taxon>Oryzoideae</taxon>
        <taxon>Oryzeae</taxon>
        <taxon>Oryzinae</taxon>
        <taxon>Oryza</taxon>
    </lineage>
</organism>
<reference evidence="2" key="1">
    <citation type="submission" date="2015-04" db="UniProtKB">
        <authorList>
            <consortium name="EnsemblPlants"/>
        </authorList>
    </citation>
    <scope>IDENTIFICATION</scope>
    <source>
        <strain evidence="2">SL10</strain>
    </source>
</reference>
<protein>
    <submittedName>
        <fullName evidence="2">Uncharacterized protein</fullName>
    </submittedName>
</protein>
<keyword evidence="3" id="KW-1185">Reference proteome</keyword>
<evidence type="ECO:0000256" key="1">
    <source>
        <dbReference type="SAM" id="Phobius"/>
    </source>
</evidence>
<accession>A0A0E0I8R3</accession>
<keyword evidence="1" id="KW-0812">Transmembrane</keyword>
<dbReference type="HOGENOM" id="CLU_1716188_0_0_1"/>
<name>A0A0E0I8R3_ORYNI</name>
<dbReference type="AlphaFoldDB" id="A0A0E0I8R3"/>
<proteinExistence type="predicted"/>
<evidence type="ECO:0000313" key="3">
    <source>
        <dbReference type="Proteomes" id="UP000006591"/>
    </source>
</evidence>
<evidence type="ECO:0000313" key="2">
    <source>
        <dbReference type="EnsemblPlants" id="ONIVA08G07220.1"/>
    </source>
</evidence>
<keyword evidence="1" id="KW-0472">Membrane</keyword>
<dbReference type="Proteomes" id="UP000006591">
    <property type="component" value="Chromosome 8"/>
</dbReference>
<keyword evidence="1" id="KW-1133">Transmembrane helix</keyword>
<sequence length="153" mass="18493">MEQRKVCAEHVMNAVGKFAVMCRKEGIKQLGVVLHMRWLILNFVRLNFPSSNGSKSLNFCCPDWFYVLSWFFRWLTVLFSFLYTYYYPSAVYEFDFFLFNWIDGHSELYTLLLDKVHYQFLEFFLLGREAQINSYDIYMRTNLLELYRRNSGT</sequence>
<reference evidence="2" key="2">
    <citation type="submission" date="2018-04" db="EMBL/GenBank/DDBJ databases">
        <title>OnivRS2 (Oryza nivara Reference Sequence Version 2).</title>
        <authorList>
            <person name="Zhang J."/>
            <person name="Kudrna D."/>
            <person name="Lee S."/>
            <person name="Talag J."/>
            <person name="Rajasekar S."/>
            <person name="Welchert J."/>
            <person name="Hsing Y.-I."/>
            <person name="Wing R.A."/>
        </authorList>
    </citation>
    <scope>NUCLEOTIDE SEQUENCE [LARGE SCALE GENOMIC DNA]</scope>
    <source>
        <strain evidence="2">SL10</strain>
    </source>
</reference>
<dbReference type="Gramene" id="ONIVA08G07220.1">
    <property type="protein sequence ID" value="ONIVA08G07220.1"/>
    <property type="gene ID" value="ONIVA08G07220"/>
</dbReference>
<feature type="transmembrane region" description="Helical" evidence="1">
    <location>
        <begin position="64"/>
        <end position="86"/>
    </location>
</feature>